<reference evidence="2" key="1">
    <citation type="journal article" date="2018" name="BMC Genomics">
        <title>Genomic insights into host adaptation between the wheat stripe rust pathogen (Puccinia striiformis f. sp. tritici) and the barley stripe rust pathogen (Puccinia striiformis f. sp. hordei).</title>
        <authorList>
            <person name="Xia C."/>
            <person name="Wang M."/>
            <person name="Yin C."/>
            <person name="Cornejo O.E."/>
            <person name="Hulbert S.H."/>
            <person name="Chen X."/>
        </authorList>
    </citation>
    <scope>NUCLEOTIDE SEQUENCE [LARGE SCALE GENOMIC DNA]</scope>
    <source>
        <strain evidence="2">93-210</strain>
    </source>
</reference>
<evidence type="ECO:0000313" key="1">
    <source>
        <dbReference type="EMBL" id="KAI7941108.1"/>
    </source>
</evidence>
<comment type="caution">
    <text evidence="1">The sequence shown here is derived from an EMBL/GenBank/DDBJ whole genome shotgun (WGS) entry which is preliminary data.</text>
</comment>
<accession>A0ACC0E024</accession>
<dbReference type="EMBL" id="CM045877">
    <property type="protein sequence ID" value="KAI7941108.1"/>
    <property type="molecule type" value="Genomic_DNA"/>
</dbReference>
<sequence>MIGCNTNHALVYGSPGPPPVAPAIDFAVGFGPTVRACRDAGFTSHIGILKLIQQPPPAAPPVAHIPKILRVVYPFFILAILLLIQTEIAHGDFICNDDSSDRNKAAKLGYCLRAITPKDRNDPRFSFDLKDNNWFLDLTDLLNIPCSLVCHNFVVALAKPTGPHPAEFTCADAIVAYGKTEKYYCCPPLPDTKCASTFTINMFCYARDEPRWKPKGRGGNGGKGGNGGQGGNGGKGGHGGKGGNGEKGYHGDPNYSRARFFGPHNSNHAWSYIGIHN</sequence>
<organism evidence="1 2">
    <name type="scientific">Puccinia striiformis f. sp. tritici</name>
    <dbReference type="NCBI Taxonomy" id="168172"/>
    <lineage>
        <taxon>Eukaryota</taxon>
        <taxon>Fungi</taxon>
        <taxon>Dikarya</taxon>
        <taxon>Basidiomycota</taxon>
        <taxon>Pucciniomycotina</taxon>
        <taxon>Pucciniomycetes</taxon>
        <taxon>Pucciniales</taxon>
        <taxon>Pucciniaceae</taxon>
        <taxon>Puccinia</taxon>
    </lineage>
</organism>
<protein>
    <submittedName>
        <fullName evidence="1">Uncharacterized protein</fullName>
    </submittedName>
</protein>
<evidence type="ECO:0000313" key="2">
    <source>
        <dbReference type="Proteomes" id="UP001060170"/>
    </source>
</evidence>
<reference evidence="2" key="2">
    <citation type="journal article" date="2018" name="Mol. Plant Microbe Interact.">
        <title>Genome sequence resources for the wheat stripe rust pathogen (Puccinia striiformis f. sp. tritici) and the barley stripe rust pathogen (Puccinia striiformis f. sp. hordei).</title>
        <authorList>
            <person name="Xia C."/>
            <person name="Wang M."/>
            <person name="Yin C."/>
            <person name="Cornejo O.E."/>
            <person name="Hulbert S.H."/>
            <person name="Chen X."/>
        </authorList>
    </citation>
    <scope>NUCLEOTIDE SEQUENCE [LARGE SCALE GENOMIC DNA]</scope>
    <source>
        <strain evidence="2">93-210</strain>
    </source>
</reference>
<proteinExistence type="predicted"/>
<dbReference type="Proteomes" id="UP001060170">
    <property type="component" value="Chromosome 13"/>
</dbReference>
<reference evidence="1 2" key="3">
    <citation type="journal article" date="2022" name="Microbiol. Spectr.">
        <title>Folding features and dynamics of 3D genome architecture in plant fungal pathogens.</title>
        <authorList>
            <person name="Xia C."/>
        </authorList>
    </citation>
    <scope>NUCLEOTIDE SEQUENCE [LARGE SCALE GENOMIC DNA]</scope>
    <source>
        <strain evidence="1 2">93-210</strain>
    </source>
</reference>
<keyword evidence="2" id="KW-1185">Reference proteome</keyword>
<name>A0ACC0E024_9BASI</name>
<gene>
    <name evidence="1" type="ORF">MJO28_013393</name>
</gene>